<protein>
    <submittedName>
        <fullName evidence="1">Uncharacterized protein</fullName>
    </submittedName>
</protein>
<reference evidence="1" key="2">
    <citation type="journal article" date="2021" name="Genome Biol. Evol.">
        <title>Developing a high-quality reference genome for a parasitic bivalve with doubly uniparental inheritance (Bivalvia: Unionida).</title>
        <authorList>
            <person name="Smith C.H."/>
        </authorList>
    </citation>
    <scope>NUCLEOTIDE SEQUENCE</scope>
    <source>
        <strain evidence="1">CHS0354</strain>
        <tissue evidence="1">Mantle</tissue>
    </source>
</reference>
<sequence length="87" mass="9654">MCVTDFDSYEESGGQVITSTVQVTASYDKEDNQDYADIVNLRVYDNTLVVVSLTEASGVDMEVKSQLQYNCEFQTDMPGGSAVFYRA</sequence>
<accession>A0AAE0TL97</accession>
<evidence type="ECO:0000313" key="1">
    <source>
        <dbReference type="EMBL" id="KAK3612562.1"/>
    </source>
</evidence>
<proteinExistence type="predicted"/>
<organism evidence="1 2">
    <name type="scientific">Potamilus streckersoni</name>
    <dbReference type="NCBI Taxonomy" id="2493646"/>
    <lineage>
        <taxon>Eukaryota</taxon>
        <taxon>Metazoa</taxon>
        <taxon>Spiralia</taxon>
        <taxon>Lophotrochozoa</taxon>
        <taxon>Mollusca</taxon>
        <taxon>Bivalvia</taxon>
        <taxon>Autobranchia</taxon>
        <taxon>Heteroconchia</taxon>
        <taxon>Palaeoheterodonta</taxon>
        <taxon>Unionida</taxon>
        <taxon>Unionoidea</taxon>
        <taxon>Unionidae</taxon>
        <taxon>Ambleminae</taxon>
        <taxon>Lampsilini</taxon>
        <taxon>Potamilus</taxon>
    </lineage>
</organism>
<evidence type="ECO:0000313" key="2">
    <source>
        <dbReference type="Proteomes" id="UP001195483"/>
    </source>
</evidence>
<comment type="caution">
    <text evidence="1">The sequence shown here is derived from an EMBL/GenBank/DDBJ whole genome shotgun (WGS) entry which is preliminary data.</text>
</comment>
<dbReference type="AlphaFoldDB" id="A0AAE0TL97"/>
<dbReference type="EMBL" id="JAEAOA010001453">
    <property type="protein sequence ID" value="KAK3612562.1"/>
    <property type="molecule type" value="Genomic_DNA"/>
</dbReference>
<keyword evidence="2" id="KW-1185">Reference proteome</keyword>
<dbReference type="Proteomes" id="UP001195483">
    <property type="component" value="Unassembled WGS sequence"/>
</dbReference>
<reference evidence="1" key="1">
    <citation type="journal article" date="2021" name="Genome Biol. Evol.">
        <title>A High-Quality Reference Genome for a Parasitic Bivalve with Doubly Uniparental Inheritance (Bivalvia: Unionida).</title>
        <authorList>
            <person name="Smith C.H."/>
        </authorList>
    </citation>
    <scope>NUCLEOTIDE SEQUENCE</scope>
    <source>
        <strain evidence="1">CHS0354</strain>
    </source>
</reference>
<name>A0AAE0TL97_9BIVA</name>
<gene>
    <name evidence="1" type="ORF">CHS0354_024549</name>
</gene>
<reference evidence="1" key="3">
    <citation type="submission" date="2023-05" db="EMBL/GenBank/DDBJ databases">
        <authorList>
            <person name="Smith C.H."/>
        </authorList>
    </citation>
    <scope>NUCLEOTIDE SEQUENCE</scope>
    <source>
        <strain evidence="1">CHS0354</strain>
        <tissue evidence="1">Mantle</tissue>
    </source>
</reference>